<reference evidence="1 2" key="1">
    <citation type="journal article" date="2002" name="J. Bacteriol.">
        <title>Genome sequence of Yersinia pestis KIM.</title>
        <authorList>
            <person name="Deng W."/>
            <person name="Burland V."/>
            <person name="Plunkett G.III."/>
            <person name="Boutin A."/>
            <person name="Mayhew G.F."/>
            <person name="Liss P."/>
            <person name="Perna N.T."/>
            <person name="Rose D.J."/>
            <person name="Mau B."/>
            <person name="Zhou S."/>
            <person name="Schwartz D.C."/>
            <person name="Fetherston J.D."/>
            <person name="Lindler L.E."/>
            <person name="Brubaker R.R."/>
            <person name="Plana G.V."/>
            <person name="Straley S.C."/>
            <person name="McDonough K.A."/>
            <person name="Nilles M.L."/>
            <person name="Matson J.S."/>
            <person name="Blattner F.R."/>
            <person name="Perry R.D."/>
        </authorList>
    </citation>
    <scope>NUCLEOTIDE SEQUENCE [LARGE SCALE GENOMIC DNA]</scope>
    <source>
        <strain evidence="2">KIM10+ / Biovar Mediaevalis</strain>
    </source>
</reference>
<organism evidence="1 2">
    <name type="scientific">Yersinia pestis</name>
    <dbReference type="NCBI Taxonomy" id="632"/>
    <lineage>
        <taxon>Bacteria</taxon>
        <taxon>Pseudomonadati</taxon>
        <taxon>Pseudomonadota</taxon>
        <taxon>Gammaproteobacteria</taxon>
        <taxon>Enterobacterales</taxon>
        <taxon>Yersiniaceae</taxon>
        <taxon>Yersinia</taxon>
    </lineage>
</organism>
<dbReference type="Gene3D" id="3.40.350.10">
    <property type="entry name" value="Creatinase/prolidase N-terminal domain"/>
    <property type="match status" value="1"/>
</dbReference>
<dbReference type="Proteomes" id="UP000002490">
    <property type="component" value="Chromosome"/>
</dbReference>
<name>Q8CLF7_YERPE</name>
<evidence type="ECO:0000313" key="2">
    <source>
        <dbReference type="Proteomes" id="UP000002490"/>
    </source>
</evidence>
<dbReference type="InterPro" id="IPR029149">
    <property type="entry name" value="Creatin/AminoP/Spt16_N"/>
</dbReference>
<evidence type="ECO:0000313" key="1">
    <source>
        <dbReference type="EMBL" id="AAM85047.1"/>
    </source>
</evidence>
<dbReference type="KEGG" id="ypk:y1476"/>
<sequence>MQGIKMNSEKKEHLNTVSRKLRTIMERDNIDAVIVTTCDNFYHVTGILSFFMYTFRIRARLSPLSSVM</sequence>
<dbReference type="SUPFAM" id="SSF53092">
    <property type="entry name" value="Creatinase/prolidase N-terminal domain"/>
    <property type="match status" value="1"/>
</dbReference>
<dbReference type="HOGENOM" id="CLU_208026_0_0_6"/>
<gene>
    <name evidence="1" type="ordered locus">y1476</name>
</gene>
<dbReference type="AlphaFoldDB" id="Q8CLF7"/>
<dbReference type="EMBL" id="AE009952">
    <property type="protein sequence ID" value="AAM85047.1"/>
    <property type="molecule type" value="Genomic_DNA"/>
</dbReference>
<protein>
    <submittedName>
        <fullName evidence="1">Uncharacterized protein</fullName>
    </submittedName>
</protein>
<dbReference type="DNASU" id="1146423"/>
<proteinExistence type="predicted"/>
<accession>Q8CLF7</accession>